<comment type="subcellular location">
    <subcellularLocation>
        <location evidence="5">Cytoplasm</location>
    </subcellularLocation>
    <subcellularLocation>
        <location evidence="1">Membrane</location>
    </subcellularLocation>
</comment>
<evidence type="ECO:0000256" key="5">
    <source>
        <dbReference type="HAMAP-Rule" id="MF_00057"/>
    </source>
</evidence>
<dbReference type="EC" id="2.7.7.38" evidence="5"/>
<accession>A0A517ZUG8</accession>
<dbReference type="Proteomes" id="UP000319383">
    <property type="component" value="Chromosome"/>
</dbReference>
<dbReference type="SUPFAM" id="SSF53448">
    <property type="entry name" value="Nucleotide-diphospho-sugar transferases"/>
    <property type="match status" value="1"/>
</dbReference>
<dbReference type="Pfam" id="PF02348">
    <property type="entry name" value="CTP_transf_3"/>
    <property type="match status" value="1"/>
</dbReference>
<dbReference type="InterPro" id="IPR004528">
    <property type="entry name" value="KdsB"/>
</dbReference>
<gene>
    <name evidence="6" type="primary">kpsU</name>
    <name evidence="5" type="synonym">kdsB</name>
    <name evidence="6" type="ORF">Mal52_46240</name>
</gene>
<dbReference type="CDD" id="cd02517">
    <property type="entry name" value="CMP-KDO-Synthetase"/>
    <property type="match status" value="1"/>
</dbReference>
<dbReference type="RefSeq" id="WP_145378650.1">
    <property type="nucleotide sequence ID" value="NZ_CP036276.1"/>
</dbReference>
<keyword evidence="5" id="KW-0963">Cytoplasm</keyword>
<dbReference type="GO" id="GO:0005829">
    <property type="term" value="C:cytosol"/>
    <property type="evidence" value="ECO:0007669"/>
    <property type="project" value="TreeGrafter"/>
</dbReference>
<keyword evidence="2 5" id="KW-0808">Transferase</keyword>
<dbReference type="UniPathway" id="UPA00358">
    <property type="reaction ID" value="UER00476"/>
</dbReference>
<dbReference type="NCBIfam" id="TIGR00466">
    <property type="entry name" value="kdsB"/>
    <property type="match status" value="1"/>
</dbReference>
<dbReference type="PANTHER" id="PTHR42866">
    <property type="entry name" value="3-DEOXY-MANNO-OCTULOSONATE CYTIDYLYLTRANSFERASE"/>
    <property type="match status" value="1"/>
</dbReference>
<dbReference type="Gene3D" id="3.90.550.10">
    <property type="entry name" value="Spore Coat Polysaccharide Biosynthesis Protein SpsA, Chain A"/>
    <property type="match status" value="1"/>
</dbReference>
<comment type="similarity">
    <text evidence="5">Belongs to the KdsB family.</text>
</comment>
<evidence type="ECO:0000313" key="6">
    <source>
        <dbReference type="EMBL" id="QDU46127.1"/>
    </source>
</evidence>
<dbReference type="FunFam" id="3.90.550.10:FF:000011">
    <property type="entry name" value="3-deoxy-manno-octulosonate cytidylyltransferase"/>
    <property type="match status" value="1"/>
</dbReference>
<evidence type="ECO:0000256" key="4">
    <source>
        <dbReference type="ARBA" id="ARBA00022985"/>
    </source>
</evidence>
<protein>
    <recommendedName>
        <fullName evidence="5">3-deoxy-manno-octulosonate cytidylyltransferase</fullName>
        <ecNumber evidence="5">2.7.7.38</ecNumber>
    </recommendedName>
    <alternativeName>
        <fullName evidence="5">CMP-2-keto-3-deoxyoctulosonic acid synthase</fullName>
        <shortName evidence="5">CKS</shortName>
        <shortName evidence="5">CMP-KDO synthase</shortName>
    </alternativeName>
</protein>
<dbReference type="EMBL" id="CP036276">
    <property type="protein sequence ID" value="QDU46127.1"/>
    <property type="molecule type" value="Genomic_DNA"/>
</dbReference>
<evidence type="ECO:0000313" key="7">
    <source>
        <dbReference type="Proteomes" id="UP000319383"/>
    </source>
</evidence>
<comment type="function">
    <text evidence="5">Activates KDO (a required 8-carbon sugar) for incorporation into bacterial lipopolysaccharide in Gram-negative bacteria.</text>
</comment>
<dbReference type="AlphaFoldDB" id="A0A517ZUG8"/>
<evidence type="ECO:0000256" key="3">
    <source>
        <dbReference type="ARBA" id="ARBA00022695"/>
    </source>
</evidence>
<proteinExistence type="inferred from homology"/>
<dbReference type="HAMAP" id="MF_00057">
    <property type="entry name" value="KdsB"/>
    <property type="match status" value="1"/>
</dbReference>
<keyword evidence="7" id="KW-1185">Reference proteome</keyword>
<dbReference type="InterPro" id="IPR029044">
    <property type="entry name" value="Nucleotide-diphossugar_trans"/>
</dbReference>
<keyword evidence="3 5" id="KW-0548">Nucleotidyltransferase</keyword>
<dbReference type="GO" id="GO:0008690">
    <property type="term" value="F:3-deoxy-manno-octulosonate cytidylyltransferase activity"/>
    <property type="evidence" value="ECO:0007669"/>
    <property type="project" value="UniProtKB-UniRule"/>
</dbReference>
<dbReference type="NCBIfam" id="NF003950">
    <property type="entry name" value="PRK05450.1-3"/>
    <property type="match status" value="1"/>
</dbReference>
<reference evidence="6 7" key="1">
    <citation type="submission" date="2019-02" db="EMBL/GenBank/DDBJ databases">
        <title>Deep-cultivation of Planctomycetes and their phenomic and genomic characterization uncovers novel biology.</title>
        <authorList>
            <person name="Wiegand S."/>
            <person name="Jogler M."/>
            <person name="Boedeker C."/>
            <person name="Pinto D."/>
            <person name="Vollmers J."/>
            <person name="Rivas-Marin E."/>
            <person name="Kohn T."/>
            <person name="Peeters S.H."/>
            <person name="Heuer A."/>
            <person name="Rast P."/>
            <person name="Oberbeckmann S."/>
            <person name="Bunk B."/>
            <person name="Jeske O."/>
            <person name="Meyerdierks A."/>
            <person name="Storesund J.E."/>
            <person name="Kallscheuer N."/>
            <person name="Luecker S."/>
            <person name="Lage O.M."/>
            <person name="Pohl T."/>
            <person name="Merkel B.J."/>
            <person name="Hornburger P."/>
            <person name="Mueller R.-W."/>
            <person name="Bruemmer F."/>
            <person name="Labrenz M."/>
            <person name="Spormann A.M."/>
            <person name="Op den Camp H."/>
            <person name="Overmann J."/>
            <person name="Amann R."/>
            <person name="Jetten M.S.M."/>
            <person name="Mascher T."/>
            <person name="Medema M.H."/>
            <person name="Devos D.P."/>
            <person name="Kaster A.-K."/>
            <person name="Ovreas L."/>
            <person name="Rohde M."/>
            <person name="Galperin M.Y."/>
            <person name="Jogler C."/>
        </authorList>
    </citation>
    <scope>NUCLEOTIDE SEQUENCE [LARGE SCALE GENOMIC DNA]</scope>
    <source>
        <strain evidence="6 7">Mal52</strain>
    </source>
</reference>
<organism evidence="6 7">
    <name type="scientific">Symmachiella dynata</name>
    <dbReference type="NCBI Taxonomy" id="2527995"/>
    <lineage>
        <taxon>Bacteria</taxon>
        <taxon>Pseudomonadati</taxon>
        <taxon>Planctomycetota</taxon>
        <taxon>Planctomycetia</taxon>
        <taxon>Planctomycetales</taxon>
        <taxon>Planctomycetaceae</taxon>
        <taxon>Symmachiella</taxon>
    </lineage>
</organism>
<comment type="catalytic activity">
    <reaction evidence="5">
        <text>3-deoxy-alpha-D-manno-oct-2-ulosonate + CTP = CMP-3-deoxy-beta-D-manno-octulosonate + diphosphate</text>
        <dbReference type="Rhea" id="RHEA:23448"/>
        <dbReference type="ChEBI" id="CHEBI:33019"/>
        <dbReference type="ChEBI" id="CHEBI:37563"/>
        <dbReference type="ChEBI" id="CHEBI:85986"/>
        <dbReference type="ChEBI" id="CHEBI:85987"/>
        <dbReference type="EC" id="2.7.7.38"/>
    </reaction>
</comment>
<keyword evidence="4 5" id="KW-0448">Lipopolysaccharide biosynthesis</keyword>
<dbReference type="PANTHER" id="PTHR42866:SF2">
    <property type="entry name" value="3-DEOXY-MANNO-OCTULOSONATE CYTIDYLYLTRANSFERASE, MITOCHONDRIAL"/>
    <property type="match status" value="1"/>
</dbReference>
<comment type="pathway">
    <text evidence="5">Nucleotide-sugar biosynthesis; CMP-3-deoxy-D-manno-octulosonate biosynthesis; CMP-3-deoxy-D-manno-octulosonate from 3-deoxy-D-manno-octulosonate and CTP: step 1/1.</text>
</comment>
<evidence type="ECO:0000256" key="1">
    <source>
        <dbReference type="ARBA" id="ARBA00004370"/>
    </source>
</evidence>
<dbReference type="InterPro" id="IPR003329">
    <property type="entry name" value="Cytidylyl_trans"/>
</dbReference>
<name>A0A517ZUG8_9PLAN</name>
<dbReference type="GO" id="GO:0009103">
    <property type="term" value="P:lipopolysaccharide biosynthetic process"/>
    <property type="evidence" value="ECO:0007669"/>
    <property type="project" value="UniProtKB-UniRule"/>
</dbReference>
<dbReference type="GO" id="GO:0033468">
    <property type="term" value="P:CMP-keto-3-deoxy-D-manno-octulosonic acid biosynthetic process"/>
    <property type="evidence" value="ECO:0007669"/>
    <property type="project" value="UniProtKB-UniRule"/>
</dbReference>
<sequence length="251" mass="27812">MRAIGIIPARLASSRLPQKLLLAETGKPLLQYTWEAACRATQLSEIIVATDSEEIAEVVRAFGGTCEITRDDHPSGTDRIAEVVRRRSSDAEIIVNIQGDEPDIDPASLNQLVELLAENPASEMATLCTPITTREQWSDNSCTKVVCAANGAAMYFSRCPIPFYRDGEPDELLAGDTPWRLHLGLYAYRRDFLLRLTELPPSRLEKLERLEQLRALESGATIQVGEVAHPAAGIDTPDDYARFVQRHERAA</sequence>
<dbReference type="KEGG" id="sdyn:Mal52_46240"/>
<dbReference type="NCBIfam" id="NF003952">
    <property type="entry name" value="PRK05450.1-5"/>
    <property type="match status" value="1"/>
</dbReference>
<evidence type="ECO:0000256" key="2">
    <source>
        <dbReference type="ARBA" id="ARBA00022679"/>
    </source>
</evidence>
<dbReference type="GO" id="GO:0016020">
    <property type="term" value="C:membrane"/>
    <property type="evidence" value="ECO:0007669"/>
    <property type="project" value="UniProtKB-SubCell"/>
</dbReference>